<keyword evidence="1" id="KW-1133">Transmembrane helix</keyword>
<evidence type="ECO:0000313" key="3">
    <source>
        <dbReference type="Proteomes" id="UP001152622"/>
    </source>
</evidence>
<evidence type="ECO:0000313" key="2">
    <source>
        <dbReference type="EMBL" id="KAJ8343960.1"/>
    </source>
</evidence>
<comment type="caution">
    <text evidence="2">The sequence shown here is derived from an EMBL/GenBank/DDBJ whole genome shotgun (WGS) entry which is preliminary data.</text>
</comment>
<gene>
    <name evidence="2" type="ORF">SKAU_G00312890</name>
</gene>
<dbReference type="Proteomes" id="UP001152622">
    <property type="component" value="Chromosome 13"/>
</dbReference>
<organism evidence="2 3">
    <name type="scientific">Synaphobranchus kaupii</name>
    <name type="common">Kaup's arrowtooth eel</name>
    <dbReference type="NCBI Taxonomy" id="118154"/>
    <lineage>
        <taxon>Eukaryota</taxon>
        <taxon>Metazoa</taxon>
        <taxon>Chordata</taxon>
        <taxon>Craniata</taxon>
        <taxon>Vertebrata</taxon>
        <taxon>Euteleostomi</taxon>
        <taxon>Actinopterygii</taxon>
        <taxon>Neopterygii</taxon>
        <taxon>Teleostei</taxon>
        <taxon>Anguilliformes</taxon>
        <taxon>Synaphobranchidae</taxon>
        <taxon>Synaphobranchus</taxon>
    </lineage>
</organism>
<reference evidence="2" key="1">
    <citation type="journal article" date="2023" name="Science">
        <title>Genome structures resolve the early diversification of teleost fishes.</title>
        <authorList>
            <person name="Parey E."/>
            <person name="Louis A."/>
            <person name="Montfort J."/>
            <person name="Bouchez O."/>
            <person name="Roques C."/>
            <person name="Iampietro C."/>
            <person name="Lluch J."/>
            <person name="Castinel A."/>
            <person name="Donnadieu C."/>
            <person name="Desvignes T."/>
            <person name="Floi Bucao C."/>
            <person name="Jouanno E."/>
            <person name="Wen M."/>
            <person name="Mejri S."/>
            <person name="Dirks R."/>
            <person name="Jansen H."/>
            <person name="Henkel C."/>
            <person name="Chen W.J."/>
            <person name="Zahm M."/>
            <person name="Cabau C."/>
            <person name="Klopp C."/>
            <person name="Thompson A.W."/>
            <person name="Robinson-Rechavi M."/>
            <person name="Braasch I."/>
            <person name="Lecointre G."/>
            <person name="Bobe J."/>
            <person name="Postlethwait J.H."/>
            <person name="Berthelot C."/>
            <person name="Roest Crollius H."/>
            <person name="Guiguen Y."/>
        </authorList>
    </citation>
    <scope>NUCLEOTIDE SEQUENCE</scope>
    <source>
        <strain evidence="2">WJC10195</strain>
    </source>
</reference>
<feature type="transmembrane region" description="Helical" evidence="1">
    <location>
        <begin position="16"/>
        <end position="37"/>
    </location>
</feature>
<keyword evidence="1" id="KW-0812">Transmembrane</keyword>
<protein>
    <submittedName>
        <fullName evidence="2">Uncharacterized protein</fullName>
    </submittedName>
</protein>
<evidence type="ECO:0000256" key="1">
    <source>
        <dbReference type="SAM" id="Phobius"/>
    </source>
</evidence>
<dbReference type="AlphaFoldDB" id="A0A9Q1ILI6"/>
<proteinExistence type="predicted"/>
<keyword evidence="1" id="KW-0472">Membrane</keyword>
<accession>A0A9Q1ILI6</accession>
<sequence>MEEPTPDPAFVDVDQGLTLAGIAFLCLLLVAMIIRCVPKETMRGAMLDEDRGTSTILQFMCKHLSEFYTLLLVRNTAQPVQAAWPGKAVMFAVPGNSQSSAATHHRSGCCQECGRVKLRAVTRPPSLPVNLPCCPSPATCSRDTSLQRHLNLQLSRTPSDRVTSYDRRRGHLRLRQINLKGPFTQV</sequence>
<name>A0A9Q1ILI6_SYNKA</name>
<dbReference type="EMBL" id="JAINUF010000013">
    <property type="protein sequence ID" value="KAJ8343960.1"/>
    <property type="molecule type" value="Genomic_DNA"/>
</dbReference>
<keyword evidence="3" id="KW-1185">Reference proteome</keyword>
<dbReference type="OrthoDB" id="8959371at2759"/>